<organism evidence="2 3">
    <name type="scientific">Talaromyces rugulosus</name>
    <name type="common">Penicillium rugulosum</name>
    <dbReference type="NCBI Taxonomy" id="121627"/>
    <lineage>
        <taxon>Eukaryota</taxon>
        <taxon>Fungi</taxon>
        <taxon>Dikarya</taxon>
        <taxon>Ascomycota</taxon>
        <taxon>Pezizomycotina</taxon>
        <taxon>Eurotiomycetes</taxon>
        <taxon>Eurotiomycetidae</taxon>
        <taxon>Eurotiales</taxon>
        <taxon>Trichocomaceae</taxon>
        <taxon>Talaromyces</taxon>
        <taxon>Talaromyces sect. Islandici</taxon>
    </lineage>
</organism>
<dbReference type="Proteomes" id="UP000509510">
    <property type="component" value="Chromosome III"/>
</dbReference>
<dbReference type="GeneID" id="55993404"/>
<dbReference type="OrthoDB" id="5340163at2759"/>
<evidence type="ECO:0000313" key="2">
    <source>
        <dbReference type="EMBL" id="QKX58780.1"/>
    </source>
</evidence>
<accession>A0A7H8QXF8</accession>
<dbReference type="Pfam" id="PF14022">
    <property type="entry name" value="DUF4238"/>
    <property type="match status" value="1"/>
</dbReference>
<proteinExistence type="predicted"/>
<feature type="region of interest" description="Disordered" evidence="1">
    <location>
        <begin position="238"/>
        <end position="257"/>
    </location>
</feature>
<reference evidence="3" key="1">
    <citation type="submission" date="2020-06" db="EMBL/GenBank/DDBJ databases">
        <title>A chromosome-scale genome assembly of Talaromyces rugulosus W13939.</title>
        <authorList>
            <person name="Wang B."/>
            <person name="Guo L."/>
            <person name="Ye K."/>
            <person name="Wang L."/>
        </authorList>
    </citation>
    <scope>NUCLEOTIDE SEQUENCE [LARGE SCALE GENOMIC DNA]</scope>
    <source>
        <strain evidence="3">W13939</strain>
    </source>
</reference>
<sequence>MEQNSNVYNLSLNKTREQNLNETFGEKNLYRSTSGDEIEKLLMNLESDTSRPFSAMKKEVNSSGNDGEDCSITLSDRDIVSIKKFFAVSAFRTRFFRDHLADPHGVLQTTPFMERKETWINLLRLILKGSLETLSEWKETERPSDDGASNEFYKKATHAIELYQTISNTQLHIWKTTGAEEFLLGDHLVHIEGFVGETNDQSRPKAAHLLMPISPSVIVAACNSQYCQQASMLSKCQHASPREQTLPGRKKPGKKGYQPPKTVWIYPITKCEEHQVFIINRTVFASTRIVFRNAAAFRKVVDGVTASHHKSDSRNTSTATMCEDHSEFSQPNLADTTSKALGLLLSFAKAYTERMDSPLREEAIGFLRCLVYATRFYTSMDSHFGCQHCADNIMAEIKALLG</sequence>
<dbReference type="RefSeq" id="XP_035344958.1">
    <property type="nucleotide sequence ID" value="XM_035489065.1"/>
</dbReference>
<dbReference type="AlphaFoldDB" id="A0A7H8QXF8"/>
<gene>
    <name evidence="2" type="ORF">TRUGW13939_05907</name>
</gene>
<evidence type="ECO:0000313" key="3">
    <source>
        <dbReference type="Proteomes" id="UP000509510"/>
    </source>
</evidence>
<keyword evidence="3" id="KW-1185">Reference proteome</keyword>
<dbReference type="EMBL" id="CP055900">
    <property type="protein sequence ID" value="QKX58780.1"/>
    <property type="molecule type" value="Genomic_DNA"/>
</dbReference>
<protein>
    <submittedName>
        <fullName evidence="2">Uncharacterized protein</fullName>
    </submittedName>
</protein>
<dbReference type="KEGG" id="trg:TRUGW13939_05907"/>
<evidence type="ECO:0000256" key="1">
    <source>
        <dbReference type="SAM" id="MobiDB-lite"/>
    </source>
</evidence>
<dbReference type="InterPro" id="IPR025332">
    <property type="entry name" value="DUF4238"/>
</dbReference>
<name>A0A7H8QXF8_TALRU</name>